<dbReference type="VEuPathDB" id="FungiDB:BTJ68_00205"/>
<organism evidence="1 2">
    <name type="scientific">Hortaea werneckii</name>
    <name type="common">Black yeast</name>
    <name type="synonym">Cladosporium werneckii</name>
    <dbReference type="NCBI Taxonomy" id="91943"/>
    <lineage>
        <taxon>Eukaryota</taxon>
        <taxon>Fungi</taxon>
        <taxon>Dikarya</taxon>
        <taxon>Ascomycota</taxon>
        <taxon>Pezizomycotina</taxon>
        <taxon>Dothideomycetes</taxon>
        <taxon>Dothideomycetidae</taxon>
        <taxon>Mycosphaerellales</taxon>
        <taxon>Teratosphaeriaceae</taxon>
        <taxon>Hortaea</taxon>
    </lineage>
</organism>
<accession>A0A3M7FJZ1</accession>
<protein>
    <submittedName>
        <fullName evidence="1">Uncharacterized protein</fullName>
    </submittedName>
</protein>
<evidence type="ECO:0000313" key="2">
    <source>
        <dbReference type="Proteomes" id="UP000268823"/>
    </source>
</evidence>
<gene>
    <name evidence="1" type="ORF">D0861_04621</name>
</gene>
<dbReference type="EMBL" id="QWIR01000074">
    <property type="protein sequence ID" value="RMY88741.1"/>
    <property type="molecule type" value="Genomic_DNA"/>
</dbReference>
<sequence length="291" mass="32293">MPDIHDLDISSREATQIVPNSTVELDSIVNKAIALFGENSFIPARLDSTVANLSYSDRSERAAMNCIDQVPMMGLLQPLYRENEPISECVNGNVWGFVTPRQTTDFEISAYVRAFSFSKAQNYDPEDDRITNAFLSAAYLALEAWMDHPDHTSNSYITFDLGEDTDIPVISKTGVVLISVLLGLDLTCLLGLAIYSSLTPTWTNQFDAFAMMRLGAAMHEELPLNVSHSQRQVKALDTMSGFVGDGPEETSNGVIRQLTLGASTPIEGGKEYRCYKSLSFKQRFLTGFVWY</sequence>
<name>A0A3M7FJZ1_HORWE</name>
<proteinExistence type="predicted"/>
<dbReference type="Proteomes" id="UP000268823">
    <property type="component" value="Unassembled WGS sequence"/>
</dbReference>
<comment type="caution">
    <text evidence="1">The sequence shown here is derived from an EMBL/GenBank/DDBJ whole genome shotgun (WGS) entry which is preliminary data.</text>
</comment>
<dbReference type="AlphaFoldDB" id="A0A3M7FJZ1"/>
<reference evidence="1 2" key="1">
    <citation type="journal article" date="2018" name="BMC Genomics">
        <title>Genomic evidence for intraspecific hybridization in a clonal and extremely halotolerant yeast.</title>
        <authorList>
            <person name="Gostincar C."/>
            <person name="Stajich J.E."/>
            <person name="Zupancic J."/>
            <person name="Zalar P."/>
            <person name="Gunde-Cimerman N."/>
        </authorList>
    </citation>
    <scope>NUCLEOTIDE SEQUENCE [LARGE SCALE GENOMIC DNA]</scope>
    <source>
        <strain evidence="1 2">EXF-2788</strain>
    </source>
</reference>
<evidence type="ECO:0000313" key="1">
    <source>
        <dbReference type="EMBL" id="RMY88741.1"/>
    </source>
</evidence>
<dbReference type="OrthoDB" id="5381672at2759"/>